<dbReference type="EMBL" id="GBRH01273080">
    <property type="protein sequence ID" value="JAD24815.1"/>
    <property type="molecule type" value="Transcribed_RNA"/>
</dbReference>
<dbReference type="AlphaFoldDB" id="A0A0A8YHC3"/>
<accession>A0A0A8YHC3</accession>
<reference evidence="1" key="1">
    <citation type="submission" date="2014-09" db="EMBL/GenBank/DDBJ databases">
        <authorList>
            <person name="Magalhaes I.L.F."/>
            <person name="Oliveira U."/>
            <person name="Santos F.R."/>
            <person name="Vidigal T.H.D.A."/>
            <person name="Brescovit A.D."/>
            <person name="Santos A.J."/>
        </authorList>
    </citation>
    <scope>NUCLEOTIDE SEQUENCE</scope>
    <source>
        <tissue evidence="1">Shoot tissue taken approximately 20 cm above the soil surface</tissue>
    </source>
</reference>
<reference evidence="1" key="2">
    <citation type="journal article" date="2015" name="Data Brief">
        <title>Shoot transcriptome of the giant reed, Arundo donax.</title>
        <authorList>
            <person name="Barrero R.A."/>
            <person name="Guerrero F.D."/>
            <person name="Moolhuijzen P."/>
            <person name="Goolsby J.A."/>
            <person name="Tidwell J."/>
            <person name="Bellgard S.E."/>
            <person name="Bellgard M.I."/>
        </authorList>
    </citation>
    <scope>NUCLEOTIDE SEQUENCE</scope>
    <source>
        <tissue evidence="1">Shoot tissue taken approximately 20 cm above the soil surface</tissue>
    </source>
</reference>
<name>A0A0A8YHC3_ARUDO</name>
<sequence length="32" mass="3726">MGSDDDHVHRERSRSPRCWNDADCLRWPSAIG</sequence>
<evidence type="ECO:0000313" key="1">
    <source>
        <dbReference type="EMBL" id="JAD24815.1"/>
    </source>
</evidence>
<organism evidence="1">
    <name type="scientific">Arundo donax</name>
    <name type="common">Giant reed</name>
    <name type="synonym">Donax arundinaceus</name>
    <dbReference type="NCBI Taxonomy" id="35708"/>
    <lineage>
        <taxon>Eukaryota</taxon>
        <taxon>Viridiplantae</taxon>
        <taxon>Streptophyta</taxon>
        <taxon>Embryophyta</taxon>
        <taxon>Tracheophyta</taxon>
        <taxon>Spermatophyta</taxon>
        <taxon>Magnoliopsida</taxon>
        <taxon>Liliopsida</taxon>
        <taxon>Poales</taxon>
        <taxon>Poaceae</taxon>
        <taxon>PACMAD clade</taxon>
        <taxon>Arundinoideae</taxon>
        <taxon>Arundineae</taxon>
        <taxon>Arundo</taxon>
    </lineage>
</organism>
<proteinExistence type="predicted"/>
<protein>
    <submittedName>
        <fullName evidence="1">Uncharacterized protein</fullName>
    </submittedName>
</protein>